<dbReference type="GO" id="GO:0006508">
    <property type="term" value="P:proteolysis"/>
    <property type="evidence" value="ECO:0007669"/>
    <property type="project" value="InterPro"/>
</dbReference>
<proteinExistence type="predicted"/>
<dbReference type="PRINTS" id="PR00722">
    <property type="entry name" value="CHYMOTRYPSIN"/>
</dbReference>
<dbReference type="Ensembl" id="ENSSSUT00005039491.1">
    <property type="protein sequence ID" value="ENSSSUP00005034654.1"/>
    <property type="gene ID" value="ENSSSUG00005022274.1"/>
</dbReference>
<dbReference type="Pfam" id="PF00089">
    <property type="entry name" value="Trypsin"/>
    <property type="match status" value="1"/>
</dbReference>
<dbReference type="InterPro" id="IPR001314">
    <property type="entry name" value="Peptidase_S1A"/>
</dbReference>
<dbReference type="CDD" id="cd00190">
    <property type="entry name" value="Tryp_SPc"/>
    <property type="match status" value="1"/>
</dbReference>
<dbReference type="PANTHER" id="PTHR24271:SF66">
    <property type="entry name" value="KALLIKREIN-10"/>
    <property type="match status" value="1"/>
</dbReference>
<gene>
    <name evidence="3" type="primary">KLK10</name>
</gene>
<sequence length="386" mass="41950">LTPSLSLSPFQSPLLLTPPNYLPSLASLPLALAPLHRPAALFPPALFCPRRLVARSGSIPPPSSVFCPRPSRPPLFALPNSIPLCLASFPFPAVLLRHFHSVPAGPPISNPHPRLPWVWLRAPQAPSPALALFPPLFSPAAEVALLPRNDTDLDLVASGASCARGSQPWQVSLFSGLKFHCAGVLVDKSWVLTAAHCGTKPLWARIADDHLLLLQGEQLRRTTNPVVHPKYQHGLGPILPRRTDEHDLMLLKLVRPAVLGPRVQTLRLPYRCAQPGDQCQVAGWGTTATRRVKYNRGLSCSKVTILSPKECEVFYPGVVTNNMVCAGLDQGQDPCQSDSGGPLVCDETLQGVLSWGIYPCGSAHHPAVYTQICKYTSWIEKTIRTN</sequence>
<dbReference type="GO" id="GO:0030141">
    <property type="term" value="C:secretory granule"/>
    <property type="evidence" value="ECO:0007669"/>
    <property type="project" value="TreeGrafter"/>
</dbReference>
<feature type="domain" description="Peptidase S1" evidence="2">
    <location>
        <begin position="156"/>
        <end position="384"/>
    </location>
</feature>
<dbReference type="InterPro" id="IPR001254">
    <property type="entry name" value="Trypsin_dom"/>
</dbReference>
<dbReference type="Gene3D" id="2.40.10.10">
    <property type="entry name" value="Trypsin-like serine proteases"/>
    <property type="match status" value="2"/>
</dbReference>
<dbReference type="GO" id="GO:0004252">
    <property type="term" value="F:serine-type endopeptidase activity"/>
    <property type="evidence" value="ECO:0007669"/>
    <property type="project" value="InterPro"/>
</dbReference>
<dbReference type="InterPro" id="IPR043504">
    <property type="entry name" value="Peptidase_S1_PA_chymotrypsin"/>
</dbReference>
<dbReference type="InterPro" id="IPR018114">
    <property type="entry name" value="TRYPSIN_HIS"/>
</dbReference>
<dbReference type="SUPFAM" id="SSF50494">
    <property type="entry name" value="Trypsin-like serine proteases"/>
    <property type="match status" value="1"/>
</dbReference>
<dbReference type="PANTHER" id="PTHR24271">
    <property type="entry name" value="KALLIKREIN-RELATED"/>
    <property type="match status" value="1"/>
</dbReference>
<evidence type="ECO:0000313" key="3">
    <source>
        <dbReference type="Ensembl" id="ENSSSUP00005034654.1"/>
    </source>
</evidence>
<keyword evidence="4" id="KW-1185">Reference proteome</keyword>
<keyword evidence="1" id="KW-1015">Disulfide bond</keyword>
<name>A0A673VCQ2_SURSU</name>
<dbReference type="PROSITE" id="PS00134">
    <property type="entry name" value="TRYPSIN_HIS"/>
    <property type="match status" value="1"/>
</dbReference>
<dbReference type="Proteomes" id="UP000472268">
    <property type="component" value="Chromosome 16"/>
</dbReference>
<protein>
    <submittedName>
        <fullName evidence="3">Kallikrein related peptidase 10</fullName>
    </submittedName>
</protein>
<dbReference type="AlphaFoldDB" id="A0A673VCQ2"/>
<reference evidence="3" key="2">
    <citation type="submission" date="2025-08" db="UniProtKB">
        <authorList>
            <consortium name="Ensembl"/>
        </authorList>
    </citation>
    <scope>IDENTIFICATION</scope>
</reference>
<organism evidence="3 4">
    <name type="scientific">Suricata suricatta</name>
    <name type="common">Meerkat</name>
    <dbReference type="NCBI Taxonomy" id="37032"/>
    <lineage>
        <taxon>Eukaryota</taxon>
        <taxon>Metazoa</taxon>
        <taxon>Chordata</taxon>
        <taxon>Craniata</taxon>
        <taxon>Vertebrata</taxon>
        <taxon>Euteleostomi</taxon>
        <taxon>Mammalia</taxon>
        <taxon>Eutheria</taxon>
        <taxon>Laurasiatheria</taxon>
        <taxon>Carnivora</taxon>
        <taxon>Feliformia</taxon>
        <taxon>Herpestidae</taxon>
        <taxon>Suricata</taxon>
    </lineage>
</organism>
<evidence type="ECO:0000259" key="2">
    <source>
        <dbReference type="PROSITE" id="PS50240"/>
    </source>
</evidence>
<accession>A0A673VCQ2</accession>
<dbReference type="InterPro" id="IPR009003">
    <property type="entry name" value="Peptidase_S1_PA"/>
</dbReference>
<evidence type="ECO:0000313" key="4">
    <source>
        <dbReference type="Proteomes" id="UP000472268"/>
    </source>
</evidence>
<evidence type="ECO:0000256" key="1">
    <source>
        <dbReference type="ARBA" id="ARBA00023157"/>
    </source>
</evidence>
<reference evidence="3 4" key="1">
    <citation type="submission" date="2019-05" db="EMBL/GenBank/DDBJ databases">
        <title>A Chromosome-scale Meerkat (S. suricatta) Genome Assembly.</title>
        <authorList>
            <person name="Dudchenko O."/>
            <person name="Lieberman Aiden E."/>
            <person name="Tung J."/>
            <person name="Barreiro L.B."/>
            <person name="Clutton-Brock T.H."/>
        </authorList>
    </citation>
    <scope>NUCLEOTIDE SEQUENCE [LARGE SCALE GENOMIC DNA]</scope>
</reference>
<dbReference type="FunFam" id="2.40.10.10:FF:000259">
    <property type="match status" value="1"/>
</dbReference>
<dbReference type="SMART" id="SM00020">
    <property type="entry name" value="Tryp_SPc"/>
    <property type="match status" value="1"/>
</dbReference>
<reference evidence="3" key="3">
    <citation type="submission" date="2025-09" db="UniProtKB">
        <authorList>
            <consortium name="Ensembl"/>
        </authorList>
    </citation>
    <scope>IDENTIFICATION</scope>
</reference>
<dbReference type="PROSITE" id="PS50240">
    <property type="entry name" value="TRYPSIN_DOM"/>
    <property type="match status" value="1"/>
</dbReference>
<dbReference type="FunFam" id="2.40.10.10:FF:000099">
    <property type="entry name" value="Kallikrein related-peptidase 10"/>
    <property type="match status" value="1"/>
</dbReference>